<dbReference type="PANTHER" id="PTHR32432">
    <property type="entry name" value="CELL DIVISION PROTEIN FTSA-RELATED"/>
    <property type="match status" value="1"/>
</dbReference>
<proteinExistence type="predicted"/>
<dbReference type="Pfam" id="PF11104">
    <property type="entry name" value="PilM_2"/>
    <property type="match status" value="1"/>
</dbReference>
<evidence type="ECO:0000313" key="1">
    <source>
        <dbReference type="EMBL" id="OIO31379.1"/>
    </source>
</evidence>
<dbReference type="SUPFAM" id="SSF53067">
    <property type="entry name" value="Actin-like ATPase domain"/>
    <property type="match status" value="1"/>
</dbReference>
<dbReference type="InterPro" id="IPR043129">
    <property type="entry name" value="ATPase_NBD"/>
</dbReference>
<dbReference type="STRING" id="1805282.AUJ44_04550"/>
<sequence>MKKGVFHRIFPPPKFLQMRTAGLDISDHSIRYVNLIGARNGFKIASFGARRVPDGTIESGEVKDIDGLVKAFNGLKADLGTAFVNVSLPEERAYIVKLRTPRLKRAEIRTGLDLQLSEHVPLSSSEAVFDYDLLGNQNKKRRGYLDVALSVMPRSSVEKYLAFLSRIKLLPMAFEIEAQATARAVIPKGDQGTFMIVDLGETRTGISVVEREVVVLSSSVNIGGQLITVSIQKALSVSFEEAERIKIEKGLTGGKQDDRLFPAIMSVVAALRDEIGKHFMYWHTHKDQDGESHPPIEKIILCGGNAPMHGLGDYLSSGLSMEAELANVMVNIRSLDEYIPDINFNESLRYATAIGLALRDIS</sequence>
<dbReference type="InterPro" id="IPR005883">
    <property type="entry name" value="PilM"/>
</dbReference>
<evidence type="ECO:0000313" key="2">
    <source>
        <dbReference type="Proteomes" id="UP000183206"/>
    </source>
</evidence>
<dbReference type="InterPro" id="IPR050696">
    <property type="entry name" value="FtsA/MreB"/>
</dbReference>
<accession>A0A1J4V5U2</accession>
<reference evidence="1 2" key="1">
    <citation type="journal article" date="2016" name="Environ. Microbiol.">
        <title>Genomic resolution of a cold subsurface aquifer community provides metabolic insights for novel microbes adapted to high CO concentrations.</title>
        <authorList>
            <person name="Probst A.J."/>
            <person name="Castelle C.J."/>
            <person name="Singh A."/>
            <person name="Brown C.T."/>
            <person name="Anantharaman K."/>
            <person name="Sharon I."/>
            <person name="Hug L.A."/>
            <person name="Burstein D."/>
            <person name="Emerson J.B."/>
            <person name="Thomas B.C."/>
            <person name="Banfield J.F."/>
        </authorList>
    </citation>
    <scope>NUCLEOTIDE SEQUENCE [LARGE SCALE GENOMIC DNA]</scope>
    <source>
        <strain evidence="1">CG1_02_47_685</strain>
    </source>
</reference>
<dbReference type="PIRSF" id="PIRSF019169">
    <property type="entry name" value="PilM"/>
    <property type="match status" value="1"/>
</dbReference>
<dbReference type="CDD" id="cd24049">
    <property type="entry name" value="ASKHA_NBD_PilM"/>
    <property type="match status" value="1"/>
</dbReference>
<dbReference type="AlphaFoldDB" id="A0A1J4V5U2"/>
<dbReference type="Gene3D" id="3.30.420.40">
    <property type="match status" value="2"/>
</dbReference>
<protein>
    <recommendedName>
        <fullName evidence="3">SHS2 domain-containing protein</fullName>
    </recommendedName>
</protein>
<comment type="caution">
    <text evidence="1">The sequence shown here is derived from an EMBL/GenBank/DDBJ whole genome shotgun (WGS) entry which is preliminary data.</text>
</comment>
<dbReference type="Gene3D" id="3.30.1490.300">
    <property type="match status" value="1"/>
</dbReference>
<organism evidence="1 2">
    <name type="scientific">Candidatus Nomurabacteria bacterium CG1_02_47_685</name>
    <dbReference type="NCBI Taxonomy" id="1805282"/>
    <lineage>
        <taxon>Bacteria</taxon>
        <taxon>Candidatus Nomuraibacteriota</taxon>
    </lineage>
</organism>
<gene>
    <name evidence="1" type="ORF">AUJ44_04550</name>
</gene>
<dbReference type="Proteomes" id="UP000183206">
    <property type="component" value="Unassembled WGS sequence"/>
</dbReference>
<dbReference type="EMBL" id="MNVO01000066">
    <property type="protein sequence ID" value="OIO31379.1"/>
    <property type="molecule type" value="Genomic_DNA"/>
</dbReference>
<name>A0A1J4V5U2_9BACT</name>
<evidence type="ECO:0008006" key="3">
    <source>
        <dbReference type="Google" id="ProtNLM"/>
    </source>
</evidence>
<dbReference type="PANTHER" id="PTHR32432:SF3">
    <property type="entry name" value="ETHANOLAMINE UTILIZATION PROTEIN EUTJ"/>
    <property type="match status" value="1"/>
</dbReference>